<reference evidence="1 2" key="1">
    <citation type="submission" date="2015-08" db="EMBL/GenBank/DDBJ databases">
        <authorList>
            <person name="Babu N.S."/>
            <person name="Beckwith C.J."/>
            <person name="Beseler K.G."/>
            <person name="Brison A."/>
            <person name="Carone J.V."/>
            <person name="Caskin T.P."/>
            <person name="Diamond M."/>
            <person name="Durham M.E."/>
            <person name="Foxe J.M."/>
            <person name="Go M."/>
            <person name="Henderson B.A."/>
            <person name="Jones I.B."/>
            <person name="McGettigan J.A."/>
            <person name="Micheletti S.J."/>
            <person name="Nasrallah M.E."/>
            <person name="Ortiz D."/>
            <person name="Piller C.R."/>
            <person name="Privatt S.R."/>
            <person name="Schneider S.L."/>
            <person name="Sharp S."/>
            <person name="Smith T.C."/>
            <person name="Stanton J.D."/>
            <person name="Ullery H.E."/>
            <person name="Wilson R.J."/>
            <person name="Serrano M.G."/>
            <person name="Buck G."/>
            <person name="Lee V."/>
            <person name="Wang Y."/>
            <person name="Carvalho R."/>
            <person name="Voegtly L."/>
            <person name="Shi R."/>
            <person name="Duckworth R."/>
            <person name="Johnson A."/>
            <person name="Loviza R."/>
            <person name="Walstead R."/>
            <person name="Shah Z."/>
            <person name="Kiflezghi M."/>
            <person name="Wade K."/>
            <person name="Ball S.L."/>
            <person name="Bradley K.W."/>
            <person name="Asai D.J."/>
            <person name="Bowman C.A."/>
            <person name="Russell D.A."/>
            <person name="Pope W.H."/>
            <person name="Jacobs-Sera D."/>
            <person name="Hendrix R.W."/>
            <person name="Hatfull G.F."/>
        </authorList>
    </citation>
    <scope>NUCLEOTIDE SEQUENCE [LARGE SCALE GENOMIC DNA]</scope>
    <source>
        <strain evidence="1 2">DSM 27648</strain>
    </source>
</reference>
<proteinExistence type="predicted"/>
<sequence>MGESPEIHGPLHKSVAISVSLFNPRNGGALKAPCGRIVTNVKRHVARGGDIARSTRD</sequence>
<protein>
    <submittedName>
        <fullName evidence="1">Uncharacterized protein</fullName>
    </submittedName>
</protein>
<dbReference type="STRING" id="1391654.AKJ09_00225"/>
<gene>
    <name evidence="1" type="ORF">AKJ09_00225</name>
</gene>
<name>A0A0K1PJH5_9BACT</name>
<dbReference type="Proteomes" id="UP000064967">
    <property type="component" value="Chromosome"/>
</dbReference>
<dbReference type="KEGG" id="llu:AKJ09_00225"/>
<evidence type="ECO:0000313" key="2">
    <source>
        <dbReference type="Proteomes" id="UP000064967"/>
    </source>
</evidence>
<accession>A0A0K1PJH5</accession>
<organism evidence="1 2">
    <name type="scientific">Labilithrix luteola</name>
    <dbReference type="NCBI Taxonomy" id="1391654"/>
    <lineage>
        <taxon>Bacteria</taxon>
        <taxon>Pseudomonadati</taxon>
        <taxon>Myxococcota</taxon>
        <taxon>Polyangia</taxon>
        <taxon>Polyangiales</taxon>
        <taxon>Labilitrichaceae</taxon>
        <taxon>Labilithrix</taxon>
    </lineage>
</organism>
<keyword evidence="2" id="KW-1185">Reference proteome</keyword>
<evidence type="ECO:0000313" key="1">
    <source>
        <dbReference type="EMBL" id="AKU93561.1"/>
    </source>
</evidence>
<dbReference type="EMBL" id="CP012333">
    <property type="protein sequence ID" value="AKU93561.1"/>
    <property type="molecule type" value="Genomic_DNA"/>
</dbReference>
<dbReference type="AlphaFoldDB" id="A0A0K1PJH5"/>